<name>A0AAV2BB18_9ARAC</name>
<accession>A0AAV2BB18</accession>
<organism evidence="2 3">
    <name type="scientific">Larinioides sclopetarius</name>
    <dbReference type="NCBI Taxonomy" id="280406"/>
    <lineage>
        <taxon>Eukaryota</taxon>
        <taxon>Metazoa</taxon>
        <taxon>Ecdysozoa</taxon>
        <taxon>Arthropoda</taxon>
        <taxon>Chelicerata</taxon>
        <taxon>Arachnida</taxon>
        <taxon>Araneae</taxon>
        <taxon>Araneomorphae</taxon>
        <taxon>Entelegynae</taxon>
        <taxon>Araneoidea</taxon>
        <taxon>Araneidae</taxon>
        <taxon>Larinioides</taxon>
    </lineage>
</organism>
<dbReference type="Pfam" id="PF02995">
    <property type="entry name" value="DUF229"/>
    <property type="match status" value="1"/>
</dbReference>
<dbReference type="InterPro" id="IPR004245">
    <property type="entry name" value="DUF229"/>
</dbReference>
<dbReference type="FunFam" id="3.40.720.10:FF:000017">
    <property type="entry name" value="Predicted protein"/>
    <property type="match status" value="1"/>
</dbReference>
<dbReference type="EMBL" id="CAXIEN010000322">
    <property type="protein sequence ID" value="CAL1293247.1"/>
    <property type="molecule type" value="Genomic_DNA"/>
</dbReference>
<dbReference type="Gene3D" id="3.40.720.10">
    <property type="entry name" value="Alkaline Phosphatase, subunit A"/>
    <property type="match status" value="1"/>
</dbReference>
<dbReference type="InterPro" id="IPR017850">
    <property type="entry name" value="Alkaline_phosphatase_core_sf"/>
</dbReference>
<evidence type="ECO:0000313" key="2">
    <source>
        <dbReference type="EMBL" id="CAL1293247.1"/>
    </source>
</evidence>
<keyword evidence="3" id="KW-1185">Reference proteome</keyword>
<evidence type="ECO:0000256" key="1">
    <source>
        <dbReference type="SAM" id="Phobius"/>
    </source>
</evidence>
<dbReference type="GO" id="GO:0005615">
    <property type="term" value="C:extracellular space"/>
    <property type="evidence" value="ECO:0007669"/>
    <property type="project" value="TreeGrafter"/>
</dbReference>
<proteinExistence type="predicted"/>
<dbReference type="PANTHER" id="PTHR10974:SF73">
    <property type="entry name" value="FI21235P1"/>
    <property type="match status" value="1"/>
</dbReference>
<dbReference type="CDD" id="cd16021">
    <property type="entry name" value="ALP_like"/>
    <property type="match status" value="1"/>
</dbReference>
<comment type="caution">
    <text evidence="2">The sequence shown here is derived from an EMBL/GenBank/DDBJ whole genome shotgun (WGS) entry which is preliminary data.</text>
</comment>
<reference evidence="2 3" key="1">
    <citation type="submission" date="2024-04" db="EMBL/GenBank/DDBJ databases">
        <authorList>
            <person name="Rising A."/>
            <person name="Reimegard J."/>
            <person name="Sonavane S."/>
            <person name="Akerstrom W."/>
            <person name="Nylinder S."/>
            <person name="Hedman E."/>
            <person name="Kallberg Y."/>
        </authorList>
    </citation>
    <scope>NUCLEOTIDE SEQUENCE [LARGE SCALE GENOMIC DNA]</scope>
</reference>
<dbReference type="PANTHER" id="PTHR10974">
    <property type="entry name" value="FI08016P-RELATED"/>
    <property type="match status" value="1"/>
</dbReference>
<keyword evidence="1" id="KW-0472">Membrane</keyword>
<keyword evidence="1" id="KW-0812">Transmembrane</keyword>
<dbReference type="AlphaFoldDB" id="A0AAV2BB18"/>
<gene>
    <name evidence="2" type="ORF">LARSCL_LOCUS18095</name>
</gene>
<sequence length="668" mass="77116">MSQNIWISSTLKIPMTQHCTGNTLVIQIPSSLMRVVRLRMAALIGLAFLLLLCFHTFLSVFLAHSPNLEEIQRTDEAIEQACRHPDLEHNNPLILKHIVDMGKLECKREEDWIEIRNGKVAINHIIVKRHGEIKCTLTFLTRVDDFTSVKGKVIEMSSITGPEFLRGDFFQVKCESKDGLKWKNIMAGVNRNETAVERAKSRKPPPDAMKLNVLMFGLDSMSRLHYMRKLPKTYKYLTEVLKASVLKGYNIVGDGTPQALIPMLTGYTEPELPETRKRMSDANYVNIYPFAWKNFTDNGYVTAYAEDVPFTGVFTYRLKGFNELPTDHYMRSFYIEVDKVLKEHPKLCLGNNPRHKVMLDWLRRFYEAYNDVPRFAFGFHGELSHDDYNLVGYADSDLEIFLKDLQESGILNNTLLIMLSDHGHRFASIREMQQGKQEERLPFFAVVVPPWLEKVYPIHVRNLRINENRLVTPFDIHATLMTLLNPDVPNEGDLSSRSISIFSEIPQERTCTMASIEPHWCACLSWAKMSIEDPIASEVGQAVIDFINELTNFQRHNCEVLQLKEVTRIEKLQPNKALLKFRKNADKDGFVGEFSDNTQLTEILYQVQLRAYPSDGVYEASVKHDTIKKTFIVKEDELSRVNMYGNQEHCIHETYPNLRKYCYCKAQL</sequence>
<dbReference type="Proteomes" id="UP001497382">
    <property type="component" value="Unassembled WGS sequence"/>
</dbReference>
<keyword evidence="1" id="KW-1133">Transmembrane helix</keyword>
<evidence type="ECO:0000313" key="3">
    <source>
        <dbReference type="Proteomes" id="UP001497382"/>
    </source>
</evidence>
<feature type="transmembrane region" description="Helical" evidence="1">
    <location>
        <begin position="40"/>
        <end position="63"/>
    </location>
</feature>
<protein>
    <submittedName>
        <fullName evidence="2">Uncharacterized protein</fullName>
    </submittedName>
</protein>
<dbReference type="SUPFAM" id="SSF53649">
    <property type="entry name" value="Alkaline phosphatase-like"/>
    <property type="match status" value="1"/>
</dbReference>